<dbReference type="AlphaFoldDB" id="Q8GUC4"/>
<proteinExistence type="evidence at transcript level"/>
<evidence type="ECO:0000256" key="1">
    <source>
        <dbReference type="ARBA" id="ARBA00004123"/>
    </source>
</evidence>
<dbReference type="GO" id="GO:0003677">
    <property type="term" value="F:DNA binding"/>
    <property type="evidence" value="ECO:0007669"/>
    <property type="project" value="UniProtKB-UniRule"/>
</dbReference>
<accession>Q8GUC4</accession>
<dbReference type="InterPro" id="IPR005541">
    <property type="entry name" value="KNOX2"/>
</dbReference>
<evidence type="ECO:0000256" key="5">
    <source>
        <dbReference type="PROSITE-ProRule" id="PRU00108"/>
    </source>
</evidence>
<dbReference type="SUPFAM" id="SSF46689">
    <property type="entry name" value="Homeodomain-like"/>
    <property type="match status" value="1"/>
</dbReference>
<dbReference type="SMART" id="SM01256">
    <property type="entry name" value="KNOX2"/>
    <property type="match status" value="1"/>
</dbReference>
<keyword evidence="3 5" id="KW-0371">Homeobox</keyword>
<dbReference type="GO" id="GO:0005634">
    <property type="term" value="C:nucleus"/>
    <property type="evidence" value="ECO:0007669"/>
    <property type="project" value="UniProtKB-SubCell"/>
</dbReference>
<dbReference type="SMART" id="SM00389">
    <property type="entry name" value="HOX"/>
    <property type="match status" value="1"/>
</dbReference>
<dbReference type="PROSITE" id="PS51213">
    <property type="entry name" value="ELK"/>
    <property type="match status" value="1"/>
</dbReference>
<dbReference type="PROSITE" id="PS50071">
    <property type="entry name" value="HOMEOBOX_2"/>
    <property type="match status" value="1"/>
</dbReference>
<evidence type="ECO:0000256" key="2">
    <source>
        <dbReference type="ARBA" id="ARBA00023125"/>
    </source>
</evidence>
<evidence type="ECO:0000256" key="6">
    <source>
        <dbReference type="PROSITE-ProRule" id="PRU00559"/>
    </source>
</evidence>
<comment type="subcellular location">
    <subcellularLocation>
        <location evidence="1 5">Nucleus</location>
    </subcellularLocation>
</comment>
<evidence type="ECO:0000259" key="8">
    <source>
        <dbReference type="PROSITE" id="PS50071"/>
    </source>
</evidence>
<keyword evidence="4 5" id="KW-0539">Nucleus</keyword>
<dbReference type="Pfam" id="PF03791">
    <property type="entry name" value="KNOX2"/>
    <property type="match status" value="1"/>
</dbReference>
<evidence type="ECO:0000256" key="3">
    <source>
        <dbReference type="ARBA" id="ARBA00023155"/>
    </source>
</evidence>
<dbReference type="GO" id="GO:0000981">
    <property type="term" value="F:DNA-binding transcription factor activity, RNA polymerase II-specific"/>
    <property type="evidence" value="ECO:0007669"/>
    <property type="project" value="InterPro"/>
</dbReference>
<dbReference type="CDD" id="cd00086">
    <property type="entry name" value="homeodomain"/>
    <property type="match status" value="1"/>
</dbReference>
<keyword evidence="2 5" id="KW-0238">DNA-binding</keyword>
<dbReference type="PANTHER" id="PTHR11850">
    <property type="entry name" value="HOMEOBOX PROTEIN TRANSCRIPTION FACTORS"/>
    <property type="match status" value="1"/>
</dbReference>
<dbReference type="InterPro" id="IPR017970">
    <property type="entry name" value="Homeobox_CS"/>
</dbReference>
<dbReference type="PROSITE" id="PS00027">
    <property type="entry name" value="HOMEOBOX_1"/>
    <property type="match status" value="1"/>
</dbReference>
<feature type="DNA-binding region" description="Homeobox; TALE-type" evidence="5">
    <location>
        <begin position="253"/>
        <end position="316"/>
    </location>
</feature>
<protein>
    <submittedName>
        <fullName evidence="10">Putative knotted-1-like protein</fullName>
    </submittedName>
</protein>
<feature type="domain" description="Homeobox" evidence="8">
    <location>
        <begin position="252"/>
        <end position="315"/>
    </location>
</feature>
<gene>
    <name evidence="10" type="primary">knot1HT</name>
</gene>
<dbReference type="InterPro" id="IPR050224">
    <property type="entry name" value="TALE_homeobox"/>
</dbReference>
<dbReference type="InterPro" id="IPR001356">
    <property type="entry name" value="HD"/>
</dbReference>
<dbReference type="SMART" id="SM01188">
    <property type="entry name" value="ELK"/>
    <property type="match status" value="1"/>
</dbReference>
<name>Q8GUC4_HELTU</name>
<evidence type="ECO:0000313" key="10">
    <source>
        <dbReference type="EMBL" id="CAD58394.2"/>
    </source>
</evidence>
<dbReference type="SMART" id="SM01255">
    <property type="entry name" value="KNOX1"/>
    <property type="match status" value="1"/>
</dbReference>
<dbReference type="Pfam" id="PF03789">
    <property type="entry name" value="ELK"/>
    <property type="match status" value="1"/>
</dbReference>
<feature type="compositionally biased region" description="Gly residues" evidence="7">
    <location>
        <begin position="129"/>
        <end position="139"/>
    </location>
</feature>
<evidence type="ECO:0000256" key="4">
    <source>
        <dbReference type="ARBA" id="ARBA00023242"/>
    </source>
</evidence>
<dbReference type="EMBL" id="AJ519674">
    <property type="protein sequence ID" value="CAD58394.2"/>
    <property type="molecule type" value="mRNA"/>
</dbReference>
<organism evidence="10">
    <name type="scientific">Helianthus tuberosus</name>
    <name type="common">Jerusalem artichoke</name>
    <name type="synonym">Helianthus tomentosus</name>
    <dbReference type="NCBI Taxonomy" id="4233"/>
    <lineage>
        <taxon>Eukaryota</taxon>
        <taxon>Viridiplantae</taxon>
        <taxon>Streptophyta</taxon>
        <taxon>Embryophyta</taxon>
        <taxon>Tracheophyta</taxon>
        <taxon>Spermatophyta</taxon>
        <taxon>Magnoliopsida</taxon>
        <taxon>eudicotyledons</taxon>
        <taxon>Gunneridae</taxon>
        <taxon>Pentapetalae</taxon>
        <taxon>asterids</taxon>
        <taxon>campanulids</taxon>
        <taxon>Asterales</taxon>
        <taxon>Asteraceae</taxon>
        <taxon>Asteroideae</taxon>
        <taxon>Heliantheae alliance</taxon>
        <taxon>Heliantheae</taxon>
        <taxon>Helianthus</taxon>
    </lineage>
</organism>
<feature type="domain" description="ELK" evidence="9">
    <location>
        <begin position="232"/>
        <end position="252"/>
    </location>
</feature>
<dbReference type="Gene3D" id="1.10.10.60">
    <property type="entry name" value="Homeodomain-like"/>
    <property type="match status" value="1"/>
</dbReference>
<dbReference type="InterPro" id="IPR008422">
    <property type="entry name" value="KN_HD"/>
</dbReference>
<reference evidence="10" key="1">
    <citation type="journal article" date="2006" name="Planta">
        <title>Zeatin accumulation and misexpression of a class I knox gene are intimately linked in the epiphyllous response of the interspecific hybrid EMB-2 (Helianthus annuus x H. tuberosus).</title>
        <authorList>
            <person name="Chiappetta A."/>
            <person name="Michelotti V."/>
            <person name="Fambrini M."/>
            <person name="Bruno L."/>
            <person name="Salvini M."/>
            <person name="Petrarulo M."/>
            <person name="Azmi A."/>
            <person name="Van Onckelen H."/>
            <person name="Pugliesi C."/>
            <person name="Bitonti M.B."/>
        </authorList>
    </citation>
    <scope>NUCLEOTIDE SEQUENCE</scope>
</reference>
<dbReference type="InterPro" id="IPR005540">
    <property type="entry name" value="KNOX1"/>
</dbReference>
<reference evidence="10" key="2">
    <citation type="submission" date="2008-05" db="EMBL/GenBank/DDBJ databases">
        <authorList>
            <person name="Pugliesi C."/>
        </authorList>
    </citation>
    <scope>NUCLEOTIDE SEQUENCE</scope>
</reference>
<dbReference type="Pfam" id="PF05920">
    <property type="entry name" value="Homeobox_KN"/>
    <property type="match status" value="1"/>
</dbReference>
<dbReference type="FunFam" id="1.10.10.60:FF:000076">
    <property type="entry name" value="Homeobox protein knotted-1-like 2"/>
    <property type="match status" value="1"/>
</dbReference>
<evidence type="ECO:0000256" key="7">
    <source>
        <dbReference type="SAM" id="MobiDB-lite"/>
    </source>
</evidence>
<feature type="region of interest" description="Disordered" evidence="7">
    <location>
        <begin position="124"/>
        <end position="144"/>
    </location>
</feature>
<sequence length="348" mass="38992">MDCGDGGRPCNLMRFGDNHNNNNGSGSLCVPQSSVVYNNTTLIFSPQDHHHRHHSNCGTSASAMMVEDHNTNSNSNVKAKIMSHPHYPRLLSAYLNCQKIGAPPEVVERLEEACRASVMAAMSSRSGSDGAGTSGGGAGMSSSIVGQDPALDQFMEAYCEMLIKYEQELSKPFKEAMLFLSRMESQFKAITFSNSDSGCGEGGMDRNGSSEEELDVDMNNNGMVDPQAEDRELKGQLLRKYSGYLGSLKQEFMKKRKEGKLPKEARQQLLDWWTRHYKWPYPSEAQKLALAESTGLDQKQINNWFINQRKRHWKPSEDMQFVVMDAAHPHYFIDNIFGNPYPMDVSLL</sequence>
<dbReference type="InterPro" id="IPR009057">
    <property type="entry name" value="Homeodomain-like_sf"/>
</dbReference>
<comment type="similarity">
    <text evidence="6">Belongs to the TALE/KNOX homeobox family.</text>
</comment>
<dbReference type="Pfam" id="PF03790">
    <property type="entry name" value="KNOX1"/>
    <property type="match status" value="1"/>
</dbReference>
<evidence type="ECO:0000259" key="9">
    <source>
        <dbReference type="PROSITE" id="PS51213"/>
    </source>
</evidence>
<dbReference type="InterPro" id="IPR005539">
    <property type="entry name" value="ELK_dom"/>
</dbReference>